<name>A0A0E9PEZ7_ANGAN</name>
<protein>
    <submittedName>
        <fullName evidence="1">Uncharacterized protein</fullName>
    </submittedName>
</protein>
<accession>A0A0E9PEZ7</accession>
<proteinExistence type="predicted"/>
<sequence length="15" mass="1779">MPRCFFSKNAPYCTN</sequence>
<dbReference type="EMBL" id="GBXM01106164">
    <property type="protein sequence ID" value="JAH02413.1"/>
    <property type="molecule type" value="Transcribed_RNA"/>
</dbReference>
<reference evidence="1" key="2">
    <citation type="journal article" date="2015" name="Fish Shellfish Immunol.">
        <title>Early steps in the European eel (Anguilla anguilla)-Vibrio vulnificus interaction in the gills: Role of the RtxA13 toxin.</title>
        <authorList>
            <person name="Callol A."/>
            <person name="Pajuelo D."/>
            <person name="Ebbesson L."/>
            <person name="Teles M."/>
            <person name="MacKenzie S."/>
            <person name="Amaro C."/>
        </authorList>
    </citation>
    <scope>NUCLEOTIDE SEQUENCE</scope>
</reference>
<reference evidence="1" key="1">
    <citation type="submission" date="2014-11" db="EMBL/GenBank/DDBJ databases">
        <authorList>
            <person name="Amaro Gonzalez C."/>
        </authorList>
    </citation>
    <scope>NUCLEOTIDE SEQUENCE</scope>
</reference>
<evidence type="ECO:0000313" key="1">
    <source>
        <dbReference type="EMBL" id="JAH02413.1"/>
    </source>
</evidence>
<organism evidence="1">
    <name type="scientific">Anguilla anguilla</name>
    <name type="common">European freshwater eel</name>
    <name type="synonym">Muraena anguilla</name>
    <dbReference type="NCBI Taxonomy" id="7936"/>
    <lineage>
        <taxon>Eukaryota</taxon>
        <taxon>Metazoa</taxon>
        <taxon>Chordata</taxon>
        <taxon>Craniata</taxon>
        <taxon>Vertebrata</taxon>
        <taxon>Euteleostomi</taxon>
        <taxon>Actinopterygii</taxon>
        <taxon>Neopterygii</taxon>
        <taxon>Teleostei</taxon>
        <taxon>Anguilliformes</taxon>
        <taxon>Anguillidae</taxon>
        <taxon>Anguilla</taxon>
    </lineage>
</organism>